<organism evidence="8 9">
    <name type="scientific">Pachysolen tannophilus NRRL Y-2460</name>
    <dbReference type="NCBI Taxonomy" id="669874"/>
    <lineage>
        <taxon>Eukaryota</taxon>
        <taxon>Fungi</taxon>
        <taxon>Dikarya</taxon>
        <taxon>Ascomycota</taxon>
        <taxon>Saccharomycotina</taxon>
        <taxon>Pichiomycetes</taxon>
        <taxon>Pachysolenaceae</taxon>
        <taxon>Pachysolen</taxon>
    </lineage>
</organism>
<evidence type="ECO:0000313" key="8">
    <source>
        <dbReference type="EMBL" id="ODV96032.1"/>
    </source>
</evidence>
<proteinExistence type="predicted"/>
<dbReference type="GO" id="GO:0016020">
    <property type="term" value="C:membrane"/>
    <property type="evidence" value="ECO:0007669"/>
    <property type="project" value="UniProtKB-SubCell"/>
</dbReference>
<evidence type="ECO:0000259" key="7">
    <source>
        <dbReference type="Pfam" id="PF09949"/>
    </source>
</evidence>
<evidence type="ECO:0000256" key="6">
    <source>
        <dbReference type="SAM" id="Phobius"/>
    </source>
</evidence>
<keyword evidence="2 6" id="KW-0812">Transmembrane</keyword>
<feature type="region of interest" description="Disordered" evidence="5">
    <location>
        <begin position="1178"/>
        <end position="1228"/>
    </location>
</feature>
<evidence type="ECO:0000256" key="4">
    <source>
        <dbReference type="ARBA" id="ARBA00023136"/>
    </source>
</evidence>
<feature type="compositionally biased region" description="Acidic residues" evidence="5">
    <location>
        <begin position="189"/>
        <end position="198"/>
    </location>
</feature>
<feature type="compositionally biased region" description="Pro residues" evidence="5">
    <location>
        <begin position="1184"/>
        <end position="1196"/>
    </location>
</feature>
<feature type="compositionally biased region" description="Polar residues" evidence="5">
    <location>
        <begin position="224"/>
        <end position="237"/>
    </location>
</feature>
<feature type="compositionally biased region" description="Polar residues" evidence="5">
    <location>
        <begin position="1212"/>
        <end position="1221"/>
    </location>
</feature>
<sequence length="1385" mass="154706">MSDKISLGSAIYSAVKPIVKVYLIIFTGFFLAKKNFLSVEITRGLSNIVLLVLMPCLILDEIITNISDSDIKIIGIIVLNAVVMYGTGFFFALLTSFFLPVPRHWRGGYIAGNTLPNVSDLPIAYIQTLSGGVVFTTDEGDKGVSYICICLATYIFVQFNLGLFQIIEYDFKDKDDDSKIEDSVRPEGDDGSSEDGPSEEGPKSEKEVEETHSPSNHDVLINDGINNSNEENVITPTDTISINSSDEEFENDNETFQVRPFQSHRSSNATGNDFGPILNSRSRAGSKAGSKPGSAAGVDTEGRVNTRASISSTRNRSRSVSSYASTLSTNANSTNTTHDLVREYSRVQSFHSHNSDIHALTTTMSILTEQVSRKDVEESGKNISFVKKYKLQWLVFFLRNFLKPSAIALILSVTIAMIPWVKALFVSTSVSMPNAPDDEPPLSFLMDYFSYIGQAAVPIGLLLLGSTGARLKINSVPPGFWKCVLVLTSFRLCIMPIIGVLWVHRLQSAGWISDDKLAAFIMLLEWSLPSATIQIYLTATYADPSAETCIQMDCLSLYMIAQYSILFITLPFSVSKVRQATLIKLARALSKVEDAKQVFFKYTSFIRHRNLFIQKYYHLNKQKNSQLLIYRRNFLQSLLFANKNKRDSSYLFKNLLLRNSSFVSDFTPGRYSRMHPESEYDFRPESAPPQYGDNGNISGNNNQNSGNISRRSKLMGMVKSTKDTYIPTIASSITNFATQKFTISDELEGIPANSKLSLYNTYTRYNAKEKKYVTDVKGWIYCNGAMTRKNRLILSLARQMTKVTGAPPEAVEELQGQLSDKVNNPDLLSSLEPEPEPKSPYASLRKDETSPSSVSTASASSVASNSENILKERLAGFLSRSISYAKLKITIGSEKKLGLDKLISNYVNADVNGTFECSIVTDYEPSVVQAVAVENESIFSFNEVNIVPNEGISIISDVDDTVRVTGVVGDKRDLFRNVFVKEFKDCEVPKIASWYSSLAKKNCAFHYVSNSPWQLYYPIYQFIETIGLPIGSIHLKQYTGNLLSSLMQASSQRKRPAISKIVSDFSNRKFIMIGDSGEQDLETYLSIAKDHPKQVLAIYIRIVPHSLSDLDDNKVYNEILKALTNRDKDRFQNTEASSLSADASTKSEIHSDLIDLDSEIKDNHKSSINQNHSAPLTSLLEFSHPPPPPPPLPRSAPLPRQSKKYSPMIPNKPSSLRGNKTSKSEHENTFDSVEHFVNIDGSPSPTEISRQLTRTFEGYSIEETRPPLPARSTFLDSSRPTSPFSASSSHLAVSSSPTLPPRRVRDRDPLGYSQITSNSLDNSIVMPSDQDNYMTTIEYDRKAELWRERIMRVVKDLPNDVDLKFWFDVDDIKDECLKKVSEYLK</sequence>
<evidence type="ECO:0000256" key="2">
    <source>
        <dbReference type="ARBA" id="ARBA00022692"/>
    </source>
</evidence>
<feature type="transmembrane region" description="Helical" evidence="6">
    <location>
        <begin position="517"/>
        <end position="542"/>
    </location>
</feature>
<protein>
    <recommendedName>
        <fullName evidence="7">Phosphatidate phosphatase APP1 catalytic domain-containing protein</fullName>
    </recommendedName>
</protein>
<feature type="transmembrane region" description="Helical" evidence="6">
    <location>
        <begin position="483"/>
        <end position="505"/>
    </location>
</feature>
<feature type="compositionally biased region" description="Basic and acidic residues" evidence="5">
    <location>
        <begin position="200"/>
        <end position="212"/>
    </location>
</feature>
<feature type="transmembrane region" description="Helical" evidence="6">
    <location>
        <begin position="406"/>
        <end position="428"/>
    </location>
</feature>
<feature type="domain" description="Phosphatidate phosphatase APP1 catalytic" evidence="7">
    <location>
        <begin position="952"/>
        <end position="1101"/>
    </location>
</feature>
<feature type="transmembrane region" description="Helical" evidence="6">
    <location>
        <begin position="554"/>
        <end position="574"/>
    </location>
</feature>
<feature type="compositionally biased region" description="Basic and acidic residues" evidence="5">
    <location>
        <begin position="176"/>
        <end position="188"/>
    </location>
</feature>
<feature type="transmembrane region" description="Helical" evidence="6">
    <location>
        <begin position="75"/>
        <end position="99"/>
    </location>
</feature>
<name>A0A1E4TW94_PACTA</name>
<evidence type="ECO:0000256" key="1">
    <source>
        <dbReference type="ARBA" id="ARBA00004141"/>
    </source>
</evidence>
<gene>
    <name evidence="8" type="ORF">PACTADRAFT_2334</name>
</gene>
<dbReference type="OrthoDB" id="541883at2759"/>
<dbReference type="Pfam" id="PF03547">
    <property type="entry name" value="Mem_trans"/>
    <property type="match status" value="1"/>
</dbReference>
<accession>A0A1E4TW94</accession>
<feature type="transmembrane region" description="Helical" evidence="6">
    <location>
        <begin position="448"/>
        <end position="471"/>
    </location>
</feature>
<keyword evidence="9" id="KW-1185">Reference proteome</keyword>
<dbReference type="EMBL" id="KV454013">
    <property type="protein sequence ID" value="ODV96032.1"/>
    <property type="molecule type" value="Genomic_DNA"/>
</dbReference>
<feature type="compositionally biased region" description="Low complexity" evidence="5">
    <location>
        <begin position="694"/>
        <end position="708"/>
    </location>
</feature>
<evidence type="ECO:0000256" key="3">
    <source>
        <dbReference type="ARBA" id="ARBA00022989"/>
    </source>
</evidence>
<feature type="compositionally biased region" description="Low complexity" evidence="5">
    <location>
        <begin position="1277"/>
        <end position="1297"/>
    </location>
</feature>
<dbReference type="GO" id="GO:0008195">
    <property type="term" value="F:phosphatidate phosphatase activity"/>
    <property type="evidence" value="ECO:0007669"/>
    <property type="project" value="InterPro"/>
</dbReference>
<comment type="subcellular location">
    <subcellularLocation>
        <location evidence="1">Membrane</location>
        <topology evidence="1">Multi-pass membrane protein</topology>
    </subcellularLocation>
</comment>
<feature type="transmembrane region" description="Helical" evidence="6">
    <location>
        <begin position="144"/>
        <end position="164"/>
    </location>
</feature>
<dbReference type="PANTHER" id="PTHR31274:SF1">
    <property type="entry name" value="AGL149CP"/>
    <property type="match status" value="1"/>
</dbReference>
<dbReference type="PANTHER" id="PTHR31274">
    <property type="entry name" value="PROTEIN ECM3"/>
    <property type="match status" value="1"/>
</dbReference>
<dbReference type="Proteomes" id="UP000094236">
    <property type="component" value="Unassembled WGS sequence"/>
</dbReference>
<feature type="compositionally biased region" description="Low complexity" evidence="5">
    <location>
        <begin position="850"/>
        <end position="859"/>
    </location>
</feature>
<feature type="transmembrane region" description="Helical" evidence="6">
    <location>
        <begin position="44"/>
        <end position="63"/>
    </location>
</feature>
<evidence type="ECO:0000256" key="5">
    <source>
        <dbReference type="SAM" id="MobiDB-lite"/>
    </source>
</evidence>
<feature type="region of interest" description="Disordered" evidence="5">
    <location>
        <begin position="677"/>
        <end position="708"/>
    </location>
</feature>
<feature type="compositionally biased region" description="Low complexity" evidence="5">
    <location>
        <begin position="307"/>
        <end position="334"/>
    </location>
</feature>
<feature type="region of interest" description="Disordered" evidence="5">
    <location>
        <begin position="176"/>
        <end position="237"/>
    </location>
</feature>
<dbReference type="GO" id="GO:0055085">
    <property type="term" value="P:transmembrane transport"/>
    <property type="evidence" value="ECO:0007669"/>
    <property type="project" value="InterPro"/>
</dbReference>
<dbReference type="InterPro" id="IPR040254">
    <property type="entry name" value="Ecm3-like"/>
</dbReference>
<keyword evidence="4 6" id="KW-0472">Membrane</keyword>
<feature type="region of interest" description="Disordered" evidence="5">
    <location>
        <begin position="1264"/>
        <end position="1306"/>
    </location>
</feature>
<feature type="region of interest" description="Disordered" evidence="5">
    <location>
        <begin position="259"/>
        <end position="334"/>
    </location>
</feature>
<dbReference type="Pfam" id="PF09949">
    <property type="entry name" value="APP1_cat"/>
    <property type="match status" value="1"/>
</dbReference>
<keyword evidence="3 6" id="KW-1133">Transmembrane helix</keyword>
<dbReference type="InterPro" id="IPR019236">
    <property type="entry name" value="APP1_cat"/>
</dbReference>
<feature type="region of interest" description="Disordered" evidence="5">
    <location>
        <begin position="807"/>
        <end position="859"/>
    </location>
</feature>
<evidence type="ECO:0000313" key="9">
    <source>
        <dbReference type="Proteomes" id="UP000094236"/>
    </source>
</evidence>
<reference evidence="9" key="1">
    <citation type="submission" date="2016-05" db="EMBL/GenBank/DDBJ databases">
        <title>Comparative genomics of biotechnologically important yeasts.</title>
        <authorList>
            <consortium name="DOE Joint Genome Institute"/>
            <person name="Riley R."/>
            <person name="Haridas S."/>
            <person name="Wolfe K.H."/>
            <person name="Lopes M.R."/>
            <person name="Hittinger C.T."/>
            <person name="Goker M."/>
            <person name="Salamov A."/>
            <person name="Wisecaver J."/>
            <person name="Long T.M."/>
            <person name="Aerts A.L."/>
            <person name="Barry K."/>
            <person name="Choi C."/>
            <person name="Clum A."/>
            <person name="Coughlan A.Y."/>
            <person name="Deshpande S."/>
            <person name="Douglass A.P."/>
            <person name="Hanson S.J."/>
            <person name="Klenk H.-P."/>
            <person name="Labutti K."/>
            <person name="Lapidus A."/>
            <person name="Lindquist E."/>
            <person name="Lipzen A."/>
            <person name="Meier-Kolthoff J.P."/>
            <person name="Ohm R.A."/>
            <person name="Otillar R.P."/>
            <person name="Pangilinan J."/>
            <person name="Peng Y."/>
            <person name="Rokas A."/>
            <person name="Rosa C.A."/>
            <person name="Scheuner C."/>
            <person name="Sibirny A.A."/>
            <person name="Slot J.C."/>
            <person name="Stielow J.B."/>
            <person name="Sun H."/>
            <person name="Kurtzman C.P."/>
            <person name="Blackwell M."/>
            <person name="Grigoriev I.V."/>
            <person name="Jeffries T.W."/>
        </authorList>
    </citation>
    <scope>NUCLEOTIDE SEQUENCE [LARGE SCALE GENOMIC DNA]</scope>
    <source>
        <strain evidence="9">NRRL Y-2460</strain>
    </source>
</reference>
<feature type="transmembrane region" description="Helical" evidence="6">
    <location>
        <begin position="12"/>
        <end position="32"/>
    </location>
</feature>
<dbReference type="InterPro" id="IPR004776">
    <property type="entry name" value="Mem_transp_PIN-like"/>
</dbReference>
<dbReference type="STRING" id="669874.A0A1E4TW94"/>